<accession>A0A150FWP2</accession>
<dbReference type="EMBL" id="LSYV01000218">
    <property type="protein sequence ID" value="KXZ42032.1"/>
    <property type="molecule type" value="Genomic_DNA"/>
</dbReference>
<protein>
    <submittedName>
        <fullName evidence="2">Uncharacterized protein</fullName>
    </submittedName>
</protein>
<gene>
    <name evidence="2" type="ORF">GPECTOR_219g468</name>
</gene>
<organism evidence="2 3">
    <name type="scientific">Gonium pectorale</name>
    <name type="common">Green alga</name>
    <dbReference type="NCBI Taxonomy" id="33097"/>
    <lineage>
        <taxon>Eukaryota</taxon>
        <taxon>Viridiplantae</taxon>
        <taxon>Chlorophyta</taxon>
        <taxon>core chlorophytes</taxon>
        <taxon>Chlorophyceae</taxon>
        <taxon>CS clade</taxon>
        <taxon>Chlamydomonadales</taxon>
        <taxon>Volvocaceae</taxon>
        <taxon>Gonium</taxon>
    </lineage>
</organism>
<dbReference type="Proteomes" id="UP000075714">
    <property type="component" value="Unassembled WGS sequence"/>
</dbReference>
<proteinExistence type="predicted"/>
<evidence type="ECO:0000313" key="2">
    <source>
        <dbReference type="EMBL" id="KXZ42032.1"/>
    </source>
</evidence>
<evidence type="ECO:0000313" key="3">
    <source>
        <dbReference type="Proteomes" id="UP000075714"/>
    </source>
</evidence>
<evidence type="ECO:0000256" key="1">
    <source>
        <dbReference type="SAM" id="Coils"/>
    </source>
</evidence>
<keyword evidence="1" id="KW-0175">Coiled coil</keyword>
<feature type="coiled-coil region" evidence="1">
    <location>
        <begin position="229"/>
        <end position="284"/>
    </location>
</feature>
<sequence length="289" mass="32867">MSKRKGVSDPGSATAIMEDAVMDDAEEGEMNAIEPQTPKVVAYEEHIEGELSRGAVEFIVFGGEGNCLERSKAVLAEGFQDLMNMHYFARLLVEVKRLISPDHLFQPLASAIELLQLNQQAEDPPTTNVVWAVLTDLDSWWFIRVELQDEKFYISRGPNLRAPLLSTKDQTLSNGGGLMRVIAALHEIMYSVPLGTKGVELQSSSSELSRMTDTWVTRLIGPLKKEWTSRQKDEQLKLLKEQLEQQGQQLEQKDKQLEQKDKQLEKLKRQLMEVQEQLGQKDKQMEKEK</sequence>
<comment type="caution">
    <text evidence="2">The sequence shown here is derived from an EMBL/GenBank/DDBJ whole genome shotgun (WGS) entry which is preliminary data.</text>
</comment>
<name>A0A150FWP2_GONPE</name>
<dbReference type="AlphaFoldDB" id="A0A150FWP2"/>
<reference evidence="3" key="1">
    <citation type="journal article" date="2016" name="Nat. Commun.">
        <title>The Gonium pectorale genome demonstrates co-option of cell cycle regulation during the evolution of multicellularity.</title>
        <authorList>
            <person name="Hanschen E.R."/>
            <person name="Marriage T.N."/>
            <person name="Ferris P.J."/>
            <person name="Hamaji T."/>
            <person name="Toyoda A."/>
            <person name="Fujiyama A."/>
            <person name="Neme R."/>
            <person name="Noguchi H."/>
            <person name="Minakuchi Y."/>
            <person name="Suzuki M."/>
            <person name="Kawai-Toyooka H."/>
            <person name="Smith D.R."/>
            <person name="Sparks H."/>
            <person name="Anderson J."/>
            <person name="Bakaric R."/>
            <person name="Luria V."/>
            <person name="Karger A."/>
            <person name="Kirschner M.W."/>
            <person name="Durand P.M."/>
            <person name="Michod R.E."/>
            <person name="Nozaki H."/>
            <person name="Olson B.J."/>
        </authorList>
    </citation>
    <scope>NUCLEOTIDE SEQUENCE [LARGE SCALE GENOMIC DNA]</scope>
    <source>
        <strain evidence="3">NIES-2863</strain>
    </source>
</reference>
<keyword evidence="3" id="KW-1185">Reference proteome</keyword>